<dbReference type="EMBL" id="JANPWB010000010">
    <property type="protein sequence ID" value="KAJ1140574.1"/>
    <property type="molecule type" value="Genomic_DNA"/>
</dbReference>
<name>A0AAV7QLF3_PLEWA</name>
<dbReference type="Proteomes" id="UP001066276">
    <property type="component" value="Chromosome 6"/>
</dbReference>
<keyword evidence="1" id="KW-0812">Transmembrane</keyword>
<reference evidence="2" key="1">
    <citation type="journal article" date="2022" name="bioRxiv">
        <title>Sequencing and chromosome-scale assembly of the giantPleurodeles waltlgenome.</title>
        <authorList>
            <person name="Brown T."/>
            <person name="Elewa A."/>
            <person name="Iarovenko S."/>
            <person name="Subramanian E."/>
            <person name="Araus A.J."/>
            <person name="Petzold A."/>
            <person name="Susuki M."/>
            <person name="Suzuki K.-i.T."/>
            <person name="Hayashi T."/>
            <person name="Toyoda A."/>
            <person name="Oliveira C."/>
            <person name="Osipova E."/>
            <person name="Leigh N.D."/>
            <person name="Simon A."/>
            <person name="Yun M.H."/>
        </authorList>
    </citation>
    <scope>NUCLEOTIDE SEQUENCE</scope>
    <source>
        <strain evidence="2">20211129_DDA</strain>
        <tissue evidence="2">Liver</tissue>
    </source>
</reference>
<evidence type="ECO:0000256" key="1">
    <source>
        <dbReference type="SAM" id="Phobius"/>
    </source>
</evidence>
<keyword evidence="1" id="KW-0472">Membrane</keyword>
<accession>A0AAV7QLF3</accession>
<gene>
    <name evidence="2" type="ORF">NDU88_006923</name>
</gene>
<sequence length="462" mass="47133">MTNLETFDQVTMTADVTDGTIYSVPPQETPTPPLTMATPFARTASGYFVDNNDGLWDSFASSTTDLSGPRQTEWMLFSTGSGGGLVSRVLHPVQERRSGCCSPLVLEGDWCPECLILCRTDRVDAVLHWFWRGTGAQSASSCAGQTGLMLFSTGSGKGLVTRVQHTPRDGPSCVTGPGANGLAVLSMAVFAQFSGPWPVQRCLSCQCQTCSAVLSMAVFALFSGHCQGSPSLPSRAVAGGPSWVSWAMACGALLATWAVAGGGLLGSDDEAGSGFLGSDDGAGSGLLGSDDGAGGGLLGSDSGGGLLGSDDGAGVASWAVTMGLAEASWAVTPVVASWAVTLAVAYWAVTMRLAVASWAVTMRLAVASWAETMGLAVASWAVTMGLAVASWAVMMGLAEASCPAGLIAVFSAVLLLPDFGDFTCPFPTLGGVTAESALPPGPLCAALMAGGFPLSRRALYNF</sequence>
<comment type="caution">
    <text evidence="2">The sequence shown here is derived from an EMBL/GenBank/DDBJ whole genome shotgun (WGS) entry which is preliminary data.</text>
</comment>
<feature type="transmembrane region" description="Helical" evidence="1">
    <location>
        <begin position="243"/>
        <end position="265"/>
    </location>
</feature>
<organism evidence="2 3">
    <name type="scientific">Pleurodeles waltl</name>
    <name type="common">Iberian ribbed newt</name>
    <dbReference type="NCBI Taxonomy" id="8319"/>
    <lineage>
        <taxon>Eukaryota</taxon>
        <taxon>Metazoa</taxon>
        <taxon>Chordata</taxon>
        <taxon>Craniata</taxon>
        <taxon>Vertebrata</taxon>
        <taxon>Euteleostomi</taxon>
        <taxon>Amphibia</taxon>
        <taxon>Batrachia</taxon>
        <taxon>Caudata</taxon>
        <taxon>Salamandroidea</taxon>
        <taxon>Salamandridae</taxon>
        <taxon>Pleurodelinae</taxon>
        <taxon>Pleurodeles</taxon>
    </lineage>
</organism>
<keyword evidence="3" id="KW-1185">Reference proteome</keyword>
<dbReference type="AlphaFoldDB" id="A0AAV7QLF3"/>
<feature type="transmembrane region" description="Helical" evidence="1">
    <location>
        <begin position="327"/>
        <end position="349"/>
    </location>
</feature>
<feature type="transmembrane region" description="Helical" evidence="1">
    <location>
        <begin position="361"/>
        <end position="382"/>
    </location>
</feature>
<protein>
    <submittedName>
        <fullName evidence="2">Uncharacterized protein</fullName>
    </submittedName>
</protein>
<evidence type="ECO:0000313" key="2">
    <source>
        <dbReference type="EMBL" id="KAJ1140574.1"/>
    </source>
</evidence>
<evidence type="ECO:0000313" key="3">
    <source>
        <dbReference type="Proteomes" id="UP001066276"/>
    </source>
</evidence>
<proteinExistence type="predicted"/>
<keyword evidence="1" id="KW-1133">Transmembrane helix</keyword>
<feature type="transmembrane region" description="Helical" evidence="1">
    <location>
        <begin position="388"/>
        <end position="416"/>
    </location>
</feature>